<feature type="compositionally biased region" description="Low complexity" evidence="1">
    <location>
        <begin position="34"/>
        <end position="46"/>
    </location>
</feature>
<proteinExistence type="predicted"/>
<dbReference type="OrthoDB" id="3070238at2759"/>
<gene>
    <name evidence="3" type="ORF">CVT25_002931</name>
</gene>
<name>A0A409WMZ7_PSICY</name>
<organism evidence="3 4">
    <name type="scientific">Psilocybe cyanescens</name>
    <dbReference type="NCBI Taxonomy" id="93625"/>
    <lineage>
        <taxon>Eukaryota</taxon>
        <taxon>Fungi</taxon>
        <taxon>Dikarya</taxon>
        <taxon>Basidiomycota</taxon>
        <taxon>Agaricomycotina</taxon>
        <taxon>Agaricomycetes</taxon>
        <taxon>Agaricomycetidae</taxon>
        <taxon>Agaricales</taxon>
        <taxon>Agaricineae</taxon>
        <taxon>Strophariaceae</taxon>
        <taxon>Psilocybe</taxon>
    </lineage>
</organism>
<reference evidence="3 4" key="1">
    <citation type="journal article" date="2018" name="Evol. Lett.">
        <title>Horizontal gene cluster transfer increased hallucinogenic mushroom diversity.</title>
        <authorList>
            <person name="Reynolds H.T."/>
            <person name="Vijayakumar V."/>
            <person name="Gluck-Thaler E."/>
            <person name="Korotkin H.B."/>
            <person name="Matheny P.B."/>
            <person name="Slot J.C."/>
        </authorList>
    </citation>
    <scope>NUCLEOTIDE SEQUENCE [LARGE SCALE GENOMIC DNA]</scope>
    <source>
        <strain evidence="3 4">2631</strain>
    </source>
</reference>
<dbReference type="InParanoid" id="A0A409WMZ7"/>
<feature type="signal peptide" evidence="2">
    <location>
        <begin position="1"/>
        <end position="24"/>
    </location>
</feature>
<feature type="region of interest" description="Disordered" evidence="1">
    <location>
        <begin position="22"/>
        <end position="66"/>
    </location>
</feature>
<dbReference type="Proteomes" id="UP000283269">
    <property type="component" value="Unassembled WGS sequence"/>
</dbReference>
<evidence type="ECO:0000256" key="1">
    <source>
        <dbReference type="SAM" id="MobiDB-lite"/>
    </source>
</evidence>
<evidence type="ECO:0000313" key="3">
    <source>
        <dbReference type="EMBL" id="PPQ79875.1"/>
    </source>
</evidence>
<feature type="chain" id="PRO_5019258216" evidence="2">
    <location>
        <begin position="25"/>
        <end position="243"/>
    </location>
</feature>
<dbReference type="PROSITE" id="PS51257">
    <property type="entry name" value="PROKAR_LIPOPROTEIN"/>
    <property type="match status" value="1"/>
</dbReference>
<feature type="region of interest" description="Disordered" evidence="1">
    <location>
        <begin position="146"/>
        <end position="243"/>
    </location>
</feature>
<evidence type="ECO:0000256" key="2">
    <source>
        <dbReference type="SAM" id="SignalP"/>
    </source>
</evidence>
<evidence type="ECO:0000313" key="4">
    <source>
        <dbReference type="Proteomes" id="UP000283269"/>
    </source>
</evidence>
<dbReference type="EMBL" id="NHYD01003359">
    <property type="protein sequence ID" value="PPQ79875.1"/>
    <property type="molecule type" value="Genomic_DNA"/>
</dbReference>
<keyword evidence="2" id="KW-0732">Signal</keyword>
<accession>A0A409WMZ7</accession>
<feature type="compositionally biased region" description="Low complexity" evidence="1">
    <location>
        <begin position="183"/>
        <end position="228"/>
    </location>
</feature>
<dbReference type="STRING" id="93625.A0A409WMZ7"/>
<dbReference type="AlphaFoldDB" id="A0A409WMZ7"/>
<sequence>MKIPSSSSILLAGLAISSSSSCLAAPTGDVTQDVSSSSANYVSSSVEPAYPTNTDAQKPSDKVTQRDATHPIYLESRGGPTDVLAIVAKLPIVGPILSGLIGSLQGTTKSLDVEDPNSNQNIDPQQLQALQNAVAEVSRIIKSAAPAPMQSAAGTANSTLPVAPPVSPPVNAQSEDDGSGTTPNPSASSSDNPPGPTDAAAADDGSDPNSNTASASYSSASATPSSPAMPENPPNTPALPVNA</sequence>
<protein>
    <submittedName>
        <fullName evidence="3">Uncharacterized protein</fullName>
    </submittedName>
</protein>
<keyword evidence="4" id="KW-1185">Reference proteome</keyword>
<comment type="caution">
    <text evidence="3">The sequence shown here is derived from an EMBL/GenBank/DDBJ whole genome shotgun (WGS) entry which is preliminary data.</text>
</comment>